<feature type="compositionally biased region" description="Polar residues" evidence="1">
    <location>
        <begin position="76"/>
        <end position="87"/>
    </location>
</feature>
<feature type="compositionally biased region" description="Basic and acidic residues" evidence="1">
    <location>
        <begin position="1"/>
        <end position="10"/>
    </location>
</feature>
<feature type="transmembrane region" description="Helical" evidence="2">
    <location>
        <begin position="24"/>
        <end position="44"/>
    </location>
</feature>
<name>A0A4P6YWP4_9LACO</name>
<evidence type="ECO:0000256" key="1">
    <source>
        <dbReference type="SAM" id="MobiDB-lite"/>
    </source>
</evidence>
<gene>
    <name evidence="3" type="ORF">EQG49_12425</name>
</gene>
<proteinExistence type="predicted"/>
<dbReference type="RefSeq" id="WP_133364280.1">
    <property type="nucleotide sequence ID" value="NZ_CP037940.1"/>
</dbReference>
<accession>A0A4P6YWP4</accession>
<keyword evidence="2" id="KW-0812">Transmembrane</keyword>
<feature type="region of interest" description="Disordered" evidence="1">
    <location>
        <begin position="1"/>
        <end position="20"/>
    </location>
</feature>
<evidence type="ECO:0000256" key="2">
    <source>
        <dbReference type="SAM" id="Phobius"/>
    </source>
</evidence>
<evidence type="ECO:0000313" key="3">
    <source>
        <dbReference type="EMBL" id="QBO37203.1"/>
    </source>
</evidence>
<keyword evidence="2" id="KW-1133">Transmembrane helix</keyword>
<feature type="region of interest" description="Disordered" evidence="1">
    <location>
        <begin position="47"/>
        <end position="101"/>
    </location>
</feature>
<keyword evidence="4" id="KW-1185">Reference proteome</keyword>
<dbReference type="EMBL" id="CP037940">
    <property type="protein sequence ID" value="QBO37203.1"/>
    <property type="molecule type" value="Genomic_DNA"/>
</dbReference>
<reference evidence="4" key="1">
    <citation type="submission" date="2019-03" db="EMBL/GenBank/DDBJ databases">
        <title>Weissella sp. 26KH-42 Genome sequencing.</title>
        <authorList>
            <person name="Heo J."/>
            <person name="Kim S.-J."/>
            <person name="Kim J.-S."/>
            <person name="Hong S.-B."/>
            <person name="Kwon S.-W."/>
        </authorList>
    </citation>
    <scope>NUCLEOTIDE SEQUENCE [LARGE SCALE GENOMIC DNA]</scope>
    <source>
        <strain evidence="4">26KH-42</strain>
    </source>
</reference>
<evidence type="ECO:0000313" key="4">
    <source>
        <dbReference type="Proteomes" id="UP000292886"/>
    </source>
</evidence>
<keyword evidence="2" id="KW-0472">Membrane</keyword>
<dbReference type="Proteomes" id="UP000292886">
    <property type="component" value="Chromosome"/>
</dbReference>
<organism evidence="3 4">
    <name type="scientific">Periweissella cryptocerci</name>
    <dbReference type="NCBI Taxonomy" id="2506420"/>
    <lineage>
        <taxon>Bacteria</taxon>
        <taxon>Bacillati</taxon>
        <taxon>Bacillota</taxon>
        <taxon>Bacilli</taxon>
        <taxon>Lactobacillales</taxon>
        <taxon>Lactobacillaceae</taxon>
        <taxon>Periweissella</taxon>
    </lineage>
</organism>
<feature type="compositionally biased region" description="Low complexity" evidence="1">
    <location>
        <begin position="57"/>
        <end position="75"/>
    </location>
</feature>
<dbReference type="OrthoDB" id="2136578at2"/>
<dbReference type="KEGG" id="wei:EQG49_12425"/>
<protein>
    <submittedName>
        <fullName evidence="3">Uncharacterized protein</fullName>
    </submittedName>
</protein>
<dbReference type="AlphaFoldDB" id="A0A4P6YWP4"/>
<sequence length="340" mass="36729">MVNDSQERHRSQAKHKNPRAKSTLIIGLAAVALVGGGVLGGYMLRGNNQGKEEPQKVASTVSNKNANNSSKAIASRDTSSSTTSQKNVPVDAPKNLSGTYFEPATADTATVNKSSDGSYEIHYSTADGQVTATFTPKWQVGGGVVSSATPMKKSDGNTAFKMEIMVDFAGSKPLIILTMTDGNKAHTLTFRSEKAVLTDADNKAILVGDLSSFAGQYSNDAFEKAIKDSNYTLGGYTKKDYLENRTTNFDFITKDGYWEGGMHANYTLDKKNLPQKIKGYYKVNLLGANAIAIVGQKISILLIPAGVKAPDGSISDEKRVAPGVDNQLMIRPYHDKWWEK</sequence>